<dbReference type="RefSeq" id="WP_252579930.1">
    <property type="nucleotide sequence ID" value="NZ_CP071527.1"/>
</dbReference>
<protein>
    <recommendedName>
        <fullName evidence="3">FlgJ-like protein</fullName>
    </recommendedName>
</protein>
<name>A0ABY4Y7T2_9GAMM</name>
<organism evidence="1 2">
    <name type="scientific">Legionella lytica</name>
    <dbReference type="NCBI Taxonomy" id="96232"/>
    <lineage>
        <taxon>Bacteria</taxon>
        <taxon>Pseudomonadati</taxon>
        <taxon>Pseudomonadota</taxon>
        <taxon>Gammaproteobacteria</taxon>
        <taxon>Legionellales</taxon>
        <taxon>Legionellaceae</taxon>
        <taxon>Legionella</taxon>
    </lineage>
</organism>
<dbReference type="EMBL" id="CP071527">
    <property type="protein sequence ID" value="USQ13630.1"/>
    <property type="molecule type" value="Genomic_DNA"/>
</dbReference>
<evidence type="ECO:0000313" key="2">
    <source>
        <dbReference type="Proteomes" id="UP001057474"/>
    </source>
</evidence>
<accession>A0ABY4Y7T2</accession>
<dbReference type="Proteomes" id="UP001057474">
    <property type="component" value="Chromosome"/>
</dbReference>
<gene>
    <name evidence="1" type="ORF">J2N86_13255</name>
</gene>
<sequence length="212" mass="24853">MIEKLKLVNNSQENEYSITLHPEVTDILFKHRRHVKNTFLQIKGHYEIAYFGINIINPSNELVSFSSMPHIEYNLIKERLWKYDPWFFSKTLHKNTLFWWDDISLDTLFAEQIKQIKLTSNHFSAGMTLCREINGFCFLYSYATGSTKKDLHEYYASQIFGLIDIGDYFCNSVLDIYSEYCGNHSLPQLNQLNSKATELNTRSILKLIVNNS</sequence>
<reference evidence="1" key="1">
    <citation type="submission" date="2021-03" db="EMBL/GenBank/DDBJ databases">
        <title>Legionella lytica PCM 2298.</title>
        <authorList>
            <person name="Koper P."/>
        </authorList>
    </citation>
    <scope>NUCLEOTIDE SEQUENCE</scope>
    <source>
        <strain evidence="1">PCM 2298</strain>
    </source>
</reference>
<evidence type="ECO:0000313" key="1">
    <source>
        <dbReference type="EMBL" id="USQ13630.1"/>
    </source>
</evidence>
<evidence type="ECO:0008006" key="3">
    <source>
        <dbReference type="Google" id="ProtNLM"/>
    </source>
</evidence>
<proteinExistence type="predicted"/>
<keyword evidence="2" id="KW-1185">Reference proteome</keyword>